<organism evidence="2 3">
    <name type="scientific">Actinomycetospora aeridis</name>
    <dbReference type="NCBI Taxonomy" id="3129231"/>
    <lineage>
        <taxon>Bacteria</taxon>
        <taxon>Bacillati</taxon>
        <taxon>Actinomycetota</taxon>
        <taxon>Actinomycetes</taxon>
        <taxon>Pseudonocardiales</taxon>
        <taxon>Pseudonocardiaceae</taxon>
        <taxon>Actinomycetospora</taxon>
    </lineage>
</organism>
<sequence>MSPEDAETLVLALRAAQRGLRRGDEALTADVVAARAEARSLLAALPGPEAVTARARIEAAFGNAAVARQGYTAVAAGSDPAGAQEAAMYLALHATDHGDLDAARHWCDRALTGPSPETREQAERERAALDRDEARRDAEQARAAEARRWAVVRPAVERAVAAAEAAIGVGNADGAWQQLALIMSCDPPAAMDEQIAALRRRIERLGGDDDLHEIGVPARSPRRPDVFLAMVDPLRDVQARAEEQARAARLEEEQRRVAQAAASVPVLVVQDAPDIAPEPA</sequence>
<dbReference type="EMBL" id="JBBEGL010000004">
    <property type="protein sequence ID" value="MEJ2887885.1"/>
    <property type="molecule type" value="Genomic_DNA"/>
</dbReference>
<proteinExistence type="predicted"/>
<reference evidence="2 3" key="1">
    <citation type="submission" date="2024-03" db="EMBL/GenBank/DDBJ databases">
        <title>Actinomycetospora sp. OC33-EN06, a novel actinomycete isolated from wild orchid (Aerides multiflora).</title>
        <authorList>
            <person name="Suriyachadkun C."/>
        </authorList>
    </citation>
    <scope>NUCLEOTIDE SEQUENCE [LARGE SCALE GENOMIC DNA]</scope>
    <source>
        <strain evidence="2 3">OC33-EN06</strain>
    </source>
</reference>
<accession>A0ABU8N664</accession>
<evidence type="ECO:0000313" key="2">
    <source>
        <dbReference type="EMBL" id="MEJ2887885.1"/>
    </source>
</evidence>
<feature type="region of interest" description="Disordered" evidence="1">
    <location>
        <begin position="111"/>
        <end position="139"/>
    </location>
</feature>
<name>A0ABU8N664_9PSEU</name>
<gene>
    <name evidence="2" type="ORF">WCD41_15605</name>
</gene>
<dbReference type="RefSeq" id="WP_337714375.1">
    <property type="nucleotide sequence ID" value="NZ_JBBEGL010000004.1"/>
</dbReference>
<feature type="compositionally biased region" description="Basic and acidic residues" evidence="1">
    <location>
        <begin position="117"/>
        <end position="139"/>
    </location>
</feature>
<evidence type="ECO:0000256" key="1">
    <source>
        <dbReference type="SAM" id="MobiDB-lite"/>
    </source>
</evidence>
<evidence type="ECO:0008006" key="4">
    <source>
        <dbReference type="Google" id="ProtNLM"/>
    </source>
</evidence>
<evidence type="ECO:0000313" key="3">
    <source>
        <dbReference type="Proteomes" id="UP001370100"/>
    </source>
</evidence>
<protein>
    <recommendedName>
        <fullName evidence="4">Tetratricopeptide repeat protein</fullName>
    </recommendedName>
</protein>
<dbReference type="Proteomes" id="UP001370100">
    <property type="component" value="Unassembled WGS sequence"/>
</dbReference>
<comment type="caution">
    <text evidence="2">The sequence shown here is derived from an EMBL/GenBank/DDBJ whole genome shotgun (WGS) entry which is preliminary data.</text>
</comment>
<keyword evidence="3" id="KW-1185">Reference proteome</keyword>